<keyword evidence="4" id="KW-0238">DNA-binding</keyword>
<evidence type="ECO:0000256" key="1">
    <source>
        <dbReference type="ARBA" id="ARBA00022553"/>
    </source>
</evidence>
<dbReference type="EMBL" id="CP058560">
    <property type="protein sequence ID" value="QUH24156.1"/>
    <property type="molecule type" value="Genomic_DNA"/>
</dbReference>
<dbReference type="PROSITE" id="PS50110">
    <property type="entry name" value="RESPONSE_REGULATORY"/>
    <property type="match status" value="1"/>
</dbReference>
<evidence type="ECO:0000256" key="4">
    <source>
        <dbReference type="ARBA" id="ARBA00023125"/>
    </source>
</evidence>
<name>A0A8T8K6C1_9EURY</name>
<keyword evidence="3" id="KW-0805">Transcription regulation</keyword>
<keyword evidence="9" id="KW-1185">Reference proteome</keyword>
<dbReference type="InterPro" id="IPR001789">
    <property type="entry name" value="Sig_transdc_resp-reg_receiver"/>
</dbReference>
<dbReference type="AlphaFoldDB" id="A0A8T8K6C1"/>
<keyword evidence="2" id="KW-0902">Two-component regulatory system</keyword>
<reference evidence="8" key="1">
    <citation type="submission" date="2020-07" db="EMBL/GenBank/DDBJ databases">
        <title>Methanobacterium. sp. MethCan genome.</title>
        <authorList>
            <person name="Postec A."/>
            <person name="Quemeneur M."/>
        </authorList>
    </citation>
    <scope>NUCLEOTIDE SEQUENCE</scope>
    <source>
        <strain evidence="8">MethCAN</strain>
    </source>
</reference>
<dbReference type="OrthoDB" id="9652at2157"/>
<protein>
    <submittedName>
        <fullName evidence="8">Response regulator</fullName>
    </submittedName>
</protein>
<evidence type="ECO:0000259" key="7">
    <source>
        <dbReference type="PROSITE" id="PS50110"/>
    </source>
</evidence>
<keyword evidence="1 6" id="KW-0597">Phosphoprotein</keyword>
<evidence type="ECO:0000256" key="5">
    <source>
        <dbReference type="ARBA" id="ARBA00023163"/>
    </source>
</evidence>
<keyword evidence="5" id="KW-0804">Transcription</keyword>
<dbReference type="PANTHER" id="PTHR45339:SF1">
    <property type="entry name" value="HYBRID SIGNAL TRANSDUCTION HISTIDINE KINASE J"/>
    <property type="match status" value="1"/>
</dbReference>
<dbReference type="GO" id="GO:0000160">
    <property type="term" value="P:phosphorelay signal transduction system"/>
    <property type="evidence" value="ECO:0007669"/>
    <property type="project" value="UniProtKB-KW"/>
</dbReference>
<sequence length="117" mass="13196">MKKILVVEDNENNMYLITYILENQGYSVIKALNGAEGVEKALNTSPDLILMDIQLPDFDGFEVTKRIRKSNNSIPIIALTSYAMVGDKEKALKSGFTGYVEKPINIDTIMDEIEKFF</sequence>
<dbReference type="Gene3D" id="3.40.50.2300">
    <property type="match status" value="1"/>
</dbReference>
<evidence type="ECO:0000256" key="6">
    <source>
        <dbReference type="PROSITE-ProRule" id="PRU00169"/>
    </source>
</evidence>
<dbReference type="InterPro" id="IPR011006">
    <property type="entry name" value="CheY-like_superfamily"/>
</dbReference>
<dbReference type="KEGG" id="meme:HYG87_10505"/>
<proteinExistence type="predicted"/>
<feature type="modified residue" description="4-aspartylphosphate" evidence="6">
    <location>
        <position position="52"/>
    </location>
</feature>
<evidence type="ECO:0000313" key="8">
    <source>
        <dbReference type="EMBL" id="QUH24156.1"/>
    </source>
</evidence>
<dbReference type="FunFam" id="3.40.50.2300:FF:000001">
    <property type="entry name" value="DNA-binding response regulator PhoB"/>
    <property type="match status" value="1"/>
</dbReference>
<dbReference type="RefSeq" id="WP_211533113.1">
    <property type="nucleotide sequence ID" value="NZ_CP058560.1"/>
</dbReference>
<evidence type="ECO:0000256" key="3">
    <source>
        <dbReference type="ARBA" id="ARBA00023015"/>
    </source>
</evidence>
<dbReference type="GO" id="GO:0003677">
    <property type="term" value="F:DNA binding"/>
    <property type="evidence" value="ECO:0007669"/>
    <property type="project" value="UniProtKB-KW"/>
</dbReference>
<dbReference type="PANTHER" id="PTHR45339">
    <property type="entry name" value="HYBRID SIGNAL TRANSDUCTION HISTIDINE KINASE J"/>
    <property type="match status" value="1"/>
</dbReference>
<organism evidence="8 9">
    <name type="scientific">Methanobacterium alkalithermotolerans</name>
    <dbReference type="NCBI Taxonomy" id="2731220"/>
    <lineage>
        <taxon>Archaea</taxon>
        <taxon>Methanobacteriati</taxon>
        <taxon>Methanobacteriota</taxon>
        <taxon>Methanomada group</taxon>
        <taxon>Methanobacteria</taxon>
        <taxon>Methanobacteriales</taxon>
        <taxon>Methanobacteriaceae</taxon>
        <taxon>Methanobacterium</taxon>
    </lineage>
</organism>
<dbReference type="SMART" id="SM00448">
    <property type="entry name" value="REC"/>
    <property type="match status" value="1"/>
</dbReference>
<dbReference type="Pfam" id="PF00072">
    <property type="entry name" value="Response_reg"/>
    <property type="match status" value="1"/>
</dbReference>
<feature type="domain" description="Response regulatory" evidence="7">
    <location>
        <begin position="3"/>
        <end position="117"/>
    </location>
</feature>
<dbReference type="Proteomes" id="UP000681041">
    <property type="component" value="Chromosome"/>
</dbReference>
<gene>
    <name evidence="8" type="ORF">HYG87_10505</name>
</gene>
<evidence type="ECO:0000256" key="2">
    <source>
        <dbReference type="ARBA" id="ARBA00023012"/>
    </source>
</evidence>
<dbReference type="GeneID" id="64821200"/>
<dbReference type="SUPFAM" id="SSF52172">
    <property type="entry name" value="CheY-like"/>
    <property type="match status" value="1"/>
</dbReference>
<evidence type="ECO:0000313" key="9">
    <source>
        <dbReference type="Proteomes" id="UP000681041"/>
    </source>
</evidence>
<accession>A0A8T8K6C1</accession>